<evidence type="ECO:0000313" key="3">
    <source>
        <dbReference type="Proteomes" id="UP000038009"/>
    </source>
</evidence>
<feature type="compositionally biased region" description="Low complexity" evidence="1">
    <location>
        <begin position="53"/>
        <end position="73"/>
    </location>
</feature>
<protein>
    <submittedName>
        <fullName evidence="2">Uncharacterized protein</fullName>
    </submittedName>
</protein>
<dbReference type="OrthoDB" id="272551at2759"/>
<reference evidence="2 3" key="1">
    <citation type="journal article" date="2015" name="PLoS Pathog.">
        <title>Leptomonas seymouri: Adaptations to the Dixenous Life Cycle Analyzed by Genome Sequencing, Transcriptome Profiling and Co-infection with Leishmania donovani.</title>
        <authorList>
            <person name="Kraeva N."/>
            <person name="Butenko A."/>
            <person name="Hlavacova J."/>
            <person name="Kostygov A."/>
            <person name="Myskova J."/>
            <person name="Grybchuk D."/>
            <person name="Lestinova T."/>
            <person name="Votypka J."/>
            <person name="Volf P."/>
            <person name="Opperdoes F."/>
            <person name="Flegontov P."/>
            <person name="Lukes J."/>
            <person name="Yurchenko V."/>
        </authorList>
    </citation>
    <scope>NUCLEOTIDE SEQUENCE [LARGE SCALE GENOMIC DNA]</scope>
    <source>
        <strain evidence="2 3">ATCC 30220</strain>
    </source>
</reference>
<proteinExistence type="predicted"/>
<accession>A0A0N1IM75</accession>
<gene>
    <name evidence="2" type="ORF">ABL78_1221</name>
</gene>
<evidence type="ECO:0000256" key="1">
    <source>
        <dbReference type="SAM" id="MobiDB-lite"/>
    </source>
</evidence>
<feature type="region of interest" description="Disordered" evidence="1">
    <location>
        <begin position="53"/>
        <end position="75"/>
    </location>
</feature>
<name>A0A0N1IM75_LEPSE</name>
<keyword evidence="3" id="KW-1185">Reference proteome</keyword>
<evidence type="ECO:0000313" key="2">
    <source>
        <dbReference type="EMBL" id="KPI89640.1"/>
    </source>
</evidence>
<comment type="caution">
    <text evidence="2">The sequence shown here is derived from an EMBL/GenBank/DDBJ whole genome shotgun (WGS) entry which is preliminary data.</text>
</comment>
<dbReference type="EMBL" id="LJSK01000019">
    <property type="protein sequence ID" value="KPI89640.1"/>
    <property type="molecule type" value="Genomic_DNA"/>
</dbReference>
<dbReference type="AlphaFoldDB" id="A0A0N1IM75"/>
<sequence length="108" mass="12006">MPRNAILVLDVDTMKDVEASTIEALTGAGYANKLAGPELVLDFFDRNAKTSTKAAFSQQSTASSSPPRLPRSSLRPKKYIHYDKLQLKKEVLRVVVQRVDECDKELLA</sequence>
<dbReference type="Proteomes" id="UP000038009">
    <property type="component" value="Unassembled WGS sequence"/>
</dbReference>
<organism evidence="2 3">
    <name type="scientific">Leptomonas seymouri</name>
    <dbReference type="NCBI Taxonomy" id="5684"/>
    <lineage>
        <taxon>Eukaryota</taxon>
        <taxon>Discoba</taxon>
        <taxon>Euglenozoa</taxon>
        <taxon>Kinetoplastea</taxon>
        <taxon>Metakinetoplastina</taxon>
        <taxon>Trypanosomatida</taxon>
        <taxon>Trypanosomatidae</taxon>
        <taxon>Leishmaniinae</taxon>
        <taxon>Leptomonas</taxon>
    </lineage>
</organism>
<dbReference type="VEuPathDB" id="TriTrypDB:Lsey_0019_0060"/>